<dbReference type="SUPFAM" id="SSF48695">
    <property type="entry name" value="Multiheme cytochromes"/>
    <property type="match status" value="1"/>
</dbReference>
<reference evidence="1" key="1">
    <citation type="submission" date="2023-03" db="EMBL/GenBank/DDBJ databases">
        <title>Multiphase analysis and comparison of six strains from genera Psychromarinibacter, Lutimaribacter, and Maritimibacter, including a novel species: Psychromarinibacter sediminicola sp. nov.</title>
        <authorList>
            <person name="Wang Y.-H."/>
            <person name="Ye M.-Q."/>
            <person name="Du Z.-J."/>
        </authorList>
    </citation>
    <scope>NUCLEOTIDE SEQUENCE</scope>
    <source>
        <strain evidence="1">C21-152</strain>
    </source>
</reference>
<evidence type="ECO:0000313" key="1">
    <source>
        <dbReference type="EMBL" id="MDF0601871.1"/>
    </source>
</evidence>
<dbReference type="RefSeq" id="WP_275568011.1">
    <property type="nucleotide sequence ID" value="NZ_JARGYC010000036.1"/>
</dbReference>
<gene>
    <name evidence="1" type="ORF">P1J78_14085</name>
</gene>
<evidence type="ECO:0000313" key="2">
    <source>
        <dbReference type="Proteomes" id="UP001220964"/>
    </source>
</evidence>
<name>A0AAE3NTQ2_9RHOB</name>
<accession>A0AAE3NTQ2</accession>
<dbReference type="Gene3D" id="1.20.140.10">
    <property type="entry name" value="Butyryl-CoA Dehydrogenase, subunit A, domain 3"/>
    <property type="match status" value="1"/>
</dbReference>
<dbReference type="Proteomes" id="UP001220964">
    <property type="component" value="Unassembled WGS sequence"/>
</dbReference>
<comment type="caution">
    <text evidence="1">The sequence shown here is derived from an EMBL/GenBank/DDBJ whole genome shotgun (WGS) entry which is preliminary data.</text>
</comment>
<protein>
    <submittedName>
        <fullName evidence="1">Cytochrome c3 family protein</fullName>
    </submittedName>
</protein>
<dbReference type="EMBL" id="JARGYC010000036">
    <property type="protein sequence ID" value="MDF0601871.1"/>
    <property type="molecule type" value="Genomic_DNA"/>
</dbReference>
<dbReference type="Gene3D" id="1.10.1130.10">
    <property type="entry name" value="Flavocytochrome C3, Chain A"/>
    <property type="match status" value="1"/>
</dbReference>
<dbReference type="AlphaFoldDB" id="A0AAE3NTQ2"/>
<proteinExistence type="predicted"/>
<sequence length="346" mass="37045">MLPDSGPFSPETIEIKNAVAIGNWARSGHSDRASESFSHWDEDGEVPAVCATCHAGAGFRSFHGLDGSEPGVREEPFPIGGVVDCETCHHPGLSQVAEITLPSGVEHPVQGGEAACFTCHQGRAAGATVSEAVGDMPEDEPNPEFRFVNPHYNQAAATWLGGYGESGYHYPGKSYSGRFLHAQPVASCASCHEPHSLEVAEEACEVCHFDAAPKDIRISRVSYDGSGDTTKGIRADIDANAAKLLDEIETYAAEVAGTPILYEAHYPYFFADANGDGVADEADGRSVSYNAWTPRLLKAAFNWKFVTADPGVHAHNPHYALELLYDSIEDLASTTGTDFEAMGLLR</sequence>
<dbReference type="InterPro" id="IPR036280">
    <property type="entry name" value="Multihaem_cyt_sf"/>
</dbReference>
<keyword evidence="2" id="KW-1185">Reference proteome</keyword>
<organism evidence="1 2">
    <name type="scientific">Psychromarinibacter sediminicola</name>
    <dbReference type="NCBI Taxonomy" id="3033385"/>
    <lineage>
        <taxon>Bacteria</taxon>
        <taxon>Pseudomonadati</taxon>
        <taxon>Pseudomonadota</taxon>
        <taxon>Alphaproteobacteria</taxon>
        <taxon>Rhodobacterales</taxon>
        <taxon>Paracoccaceae</taxon>
        <taxon>Psychromarinibacter</taxon>
    </lineage>
</organism>